<dbReference type="InterPro" id="IPR050524">
    <property type="entry name" value="APC_YAT"/>
</dbReference>
<dbReference type="PIRSF" id="PIRSF006060">
    <property type="entry name" value="AA_transporter"/>
    <property type="match status" value="1"/>
</dbReference>
<feature type="transmembrane region" description="Helical" evidence="8">
    <location>
        <begin position="137"/>
        <end position="159"/>
    </location>
</feature>
<feature type="transmembrane region" description="Helical" evidence="8">
    <location>
        <begin position="492"/>
        <end position="511"/>
    </location>
</feature>
<organism evidence="10 11">
    <name type="scientific">Ascobolus immersus RN42</name>
    <dbReference type="NCBI Taxonomy" id="1160509"/>
    <lineage>
        <taxon>Eukaryota</taxon>
        <taxon>Fungi</taxon>
        <taxon>Dikarya</taxon>
        <taxon>Ascomycota</taxon>
        <taxon>Pezizomycotina</taxon>
        <taxon>Pezizomycetes</taxon>
        <taxon>Pezizales</taxon>
        <taxon>Ascobolaceae</taxon>
        <taxon>Ascobolus</taxon>
    </lineage>
</organism>
<evidence type="ECO:0000256" key="5">
    <source>
        <dbReference type="ARBA" id="ARBA00022989"/>
    </source>
</evidence>
<dbReference type="AlphaFoldDB" id="A0A3N4IB15"/>
<evidence type="ECO:0000256" key="7">
    <source>
        <dbReference type="SAM" id="MobiDB-lite"/>
    </source>
</evidence>
<reference evidence="10 11" key="1">
    <citation type="journal article" date="2018" name="Nat. Ecol. Evol.">
        <title>Pezizomycetes genomes reveal the molecular basis of ectomycorrhizal truffle lifestyle.</title>
        <authorList>
            <person name="Murat C."/>
            <person name="Payen T."/>
            <person name="Noel B."/>
            <person name="Kuo A."/>
            <person name="Morin E."/>
            <person name="Chen J."/>
            <person name="Kohler A."/>
            <person name="Krizsan K."/>
            <person name="Balestrini R."/>
            <person name="Da Silva C."/>
            <person name="Montanini B."/>
            <person name="Hainaut M."/>
            <person name="Levati E."/>
            <person name="Barry K.W."/>
            <person name="Belfiori B."/>
            <person name="Cichocki N."/>
            <person name="Clum A."/>
            <person name="Dockter R.B."/>
            <person name="Fauchery L."/>
            <person name="Guy J."/>
            <person name="Iotti M."/>
            <person name="Le Tacon F."/>
            <person name="Lindquist E.A."/>
            <person name="Lipzen A."/>
            <person name="Malagnac F."/>
            <person name="Mello A."/>
            <person name="Molinier V."/>
            <person name="Miyauchi S."/>
            <person name="Poulain J."/>
            <person name="Riccioni C."/>
            <person name="Rubini A."/>
            <person name="Sitrit Y."/>
            <person name="Splivallo R."/>
            <person name="Traeger S."/>
            <person name="Wang M."/>
            <person name="Zifcakova L."/>
            <person name="Wipf D."/>
            <person name="Zambonelli A."/>
            <person name="Paolocci F."/>
            <person name="Nowrousian M."/>
            <person name="Ottonello S."/>
            <person name="Baldrian P."/>
            <person name="Spatafora J.W."/>
            <person name="Henrissat B."/>
            <person name="Nagy L.G."/>
            <person name="Aury J.M."/>
            <person name="Wincker P."/>
            <person name="Grigoriev I.V."/>
            <person name="Bonfante P."/>
            <person name="Martin F.M."/>
        </authorList>
    </citation>
    <scope>NUCLEOTIDE SEQUENCE [LARGE SCALE GENOMIC DNA]</scope>
    <source>
        <strain evidence="10 11">RN42</strain>
    </source>
</reference>
<dbReference type="STRING" id="1160509.A0A3N4IB15"/>
<feature type="domain" description="Amino acid permease/ SLC12A" evidence="9">
    <location>
        <begin position="56"/>
        <end position="520"/>
    </location>
</feature>
<dbReference type="PANTHER" id="PTHR43341:SF39">
    <property type="entry name" value="AMINO ACID TRANSPORTER (EUROFUNG)-RELATED"/>
    <property type="match status" value="1"/>
</dbReference>
<feature type="transmembrane region" description="Helical" evidence="8">
    <location>
        <begin position="165"/>
        <end position="187"/>
    </location>
</feature>
<dbReference type="GO" id="GO:0016020">
    <property type="term" value="C:membrane"/>
    <property type="evidence" value="ECO:0007669"/>
    <property type="project" value="UniProtKB-SubCell"/>
</dbReference>
<feature type="transmembrane region" description="Helical" evidence="8">
    <location>
        <begin position="465"/>
        <end position="486"/>
    </location>
</feature>
<evidence type="ECO:0000256" key="1">
    <source>
        <dbReference type="ARBA" id="ARBA00004141"/>
    </source>
</evidence>
<dbReference type="PROSITE" id="PS00218">
    <property type="entry name" value="AMINO_ACID_PERMEASE_1"/>
    <property type="match status" value="1"/>
</dbReference>
<keyword evidence="6 8" id="KW-0472">Membrane</keyword>
<dbReference type="EMBL" id="ML119670">
    <property type="protein sequence ID" value="RPA82636.1"/>
    <property type="molecule type" value="Genomic_DNA"/>
</dbReference>
<feature type="transmembrane region" description="Helical" evidence="8">
    <location>
        <begin position="107"/>
        <end position="125"/>
    </location>
</feature>
<evidence type="ECO:0000256" key="2">
    <source>
        <dbReference type="ARBA" id="ARBA00022448"/>
    </source>
</evidence>
<feature type="transmembrane region" description="Helical" evidence="8">
    <location>
        <begin position="418"/>
        <end position="439"/>
    </location>
</feature>
<feature type="transmembrane region" description="Helical" evidence="8">
    <location>
        <begin position="243"/>
        <end position="267"/>
    </location>
</feature>
<evidence type="ECO:0000256" key="8">
    <source>
        <dbReference type="SAM" id="Phobius"/>
    </source>
</evidence>
<sequence length="559" mass="60951">MSKSPVPVATPEDSNSRNEKDVEHAGDASSEEVAVYTGELDGAKYGHLERGLKSRHVQFIAMGGMIGTGLFLGTGVALQRAGPLSIFLAYTIVGTVVFAMIQSLGEIVTWLPISGGLTVYAHRYGDASLGVAMGWNYALNAGAVLCAEISAAAVVIQYWDDSVPVAVWITIILVVIVALNSFVVAGYGEAEFIFCSFKIITIVGLLIMAFVLACGGGPNKDPIGFRYWRDPGAMKAYIKEGSAGYFLGFLKSFVNAVFAFFGAEVIAVAACETKNPRHNIPKAVRRTFWRILIFYVLGVLAIGVLVPYNDKSLREAIDEGKKGAAGSPWVIAIQNAGIKGLPHIINAVILSSAWSCGNSFAYAGSRNLYALALTGAAPKIFAKCTKRGIPIYSVAAICGFGLLSYLNVSNNAAEVFNWFVNITTVSGLFNWLTVGISYIRFYKGMKVQGIDRETLPFKSMFQPYLGYYAAFMSAFFILICGFDVFFPSRWSVKEFFTSYAGVLMFLIPYVVHKAITRCKPVSLDQLDFYTGKAEVDRDELLHRPPVPKNLWEKIWFAIA</sequence>
<feature type="transmembrane region" description="Helical" evidence="8">
    <location>
        <begin position="199"/>
        <end position="218"/>
    </location>
</feature>
<comment type="subcellular location">
    <subcellularLocation>
        <location evidence="1">Membrane</location>
        <topology evidence="1">Multi-pass membrane protein</topology>
    </subcellularLocation>
</comment>
<keyword evidence="2" id="KW-0813">Transport</keyword>
<evidence type="ECO:0000256" key="3">
    <source>
        <dbReference type="ARBA" id="ARBA00022692"/>
    </source>
</evidence>
<dbReference type="Pfam" id="PF00324">
    <property type="entry name" value="AA_permease"/>
    <property type="match status" value="1"/>
</dbReference>
<evidence type="ECO:0000256" key="6">
    <source>
        <dbReference type="ARBA" id="ARBA00023136"/>
    </source>
</evidence>
<feature type="transmembrane region" description="Helical" evidence="8">
    <location>
        <begin position="288"/>
        <end position="308"/>
    </location>
</feature>
<keyword evidence="11" id="KW-1185">Reference proteome</keyword>
<feature type="transmembrane region" description="Helical" evidence="8">
    <location>
        <begin position="389"/>
        <end position="406"/>
    </location>
</feature>
<dbReference type="InterPro" id="IPR004841">
    <property type="entry name" value="AA-permease/SLC12A_dom"/>
</dbReference>
<proteinExistence type="predicted"/>
<evidence type="ECO:0000313" key="11">
    <source>
        <dbReference type="Proteomes" id="UP000275078"/>
    </source>
</evidence>
<feature type="region of interest" description="Disordered" evidence="7">
    <location>
        <begin position="1"/>
        <end position="30"/>
    </location>
</feature>
<dbReference type="Gene3D" id="1.20.1740.10">
    <property type="entry name" value="Amino acid/polyamine transporter I"/>
    <property type="match status" value="1"/>
</dbReference>
<feature type="transmembrane region" description="Helical" evidence="8">
    <location>
        <begin position="57"/>
        <end position="77"/>
    </location>
</feature>
<dbReference type="InterPro" id="IPR004840">
    <property type="entry name" value="Amino_acid_permease_CS"/>
</dbReference>
<keyword evidence="5 8" id="KW-1133">Transmembrane helix</keyword>
<dbReference type="FunFam" id="1.20.1740.10:FF:000006">
    <property type="entry name" value="General amino acid permease"/>
    <property type="match status" value="1"/>
</dbReference>
<feature type="transmembrane region" description="Helical" evidence="8">
    <location>
        <begin position="84"/>
        <end position="101"/>
    </location>
</feature>
<dbReference type="GO" id="GO:0015171">
    <property type="term" value="F:amino acid transmembrane transporter activity"/>
    <property type="evidence" value="ECO:0007669"/>
    <property type="project" value="TreeGrafter"/>
</dbReference>
<keyword evidence="3 8" id="KW-0812">Transmembrane</keyword>
<evidence type="ECO:0000313" key="10">
    <source>
        <dbReference type="EMBL" id="RPA82636.1"/>
    </source>
</evidence>
<name>A0A3N4IB15_ASCIM</name>
<accession>A0A3N4IB15</accession>
<feature type="compositionally biased region" description="Basic and acidic residues" evidence="7">
    <location>
        <begin position="14"/>
        <end position="26"/>
    </location>
</feature>
<keyword evidence="4" id="KW-0029">Amino-acid transport</keyword>
<protein>
    <recommendedName>
        <fullName evidence="9">Amino acid permease/ SLC12A domain-containing protein</fullName>
    </recommendedName>
</protein>
<dbReference type="Proteomes" id="UP000275078">
    <property type="component" value="Unassembled WGS sequence"/>
</dbReference>
<gene>
    <name evidence="10" type="ORF">BJ508DRAFT_414052</name>
</gene>
<evidence type="ECO:0000256" key="4">
    <source>
        <dbReference type="ARBA" id="ARBA00022970"/>
    </source>
</evidence>
<dbReference type="OrthoDB" id="3900342at2759"/>
<evidence type="ECO:0000259" key="9">
    <source>
        <dbReference type="Pfam" id="PF00324"/>
    </source>
</evidence>
<dbReference type="PANTHER" id="PTHR43341">
    <property type="entry name" value="AMINO ACID PERMEASE"/>
    <property type="match status" value="1"/>
</dbReference>